<reference evidence="1" key="1">
    <citation type="submission" date="2023-03" db="EMBL/GenBank/DDBJ databases">
        <authorList>
            <person name="Steffen K."/>
            <person name="Cardenas P."/>
        </authorList>
    </citation>
    <scope>NUCLEOTIDE SEQUENCE</scope>
</reference>
<comment type="caution">
    <text evidence="1">The sequence shown here is derived from an EMBL/GenBank/DDBJ whole genome shotgun (WGS) entry which is preliminary data.</text>
</comment>
<evidence type="ECO:0000313" key="1">
    <source>
        <dbReference type="EMBL" id="CAI8010102.1"/>
    </source>
</evidence>
<name>A0AA35RFM8_GEOBA</name>
<evidence type="ECO:0000313" key="2">
    <source>
        <dbReference type="Proteomes" id="UP001174909"/>
    </source>
</evidence>
<accession>A0AA35RFM8</accession>
<feature type="non-terminal residue" evidence="1">
    <location>
        <position position="1"/>
    </location>
</feature>
<dbReference type="EMBL" id="CASHTH010001009">
    <property type="protein sequence ID" value="CAI8010102.1"/>
    <property type="molecule type" value="Genomic_DNA"/>
</dbReference>
<sequence length="143" mass="16179">MWHRGKTLQVTSPLLAQSQHIDEKAIRTRYTCRELSIKGVSGIGVSPLSVFRSEKSAVLRFLLTVVACEECLIVCVPFSKEFRTALLDPPLEISLCNLIGMVEDRVVWHQNGYLCILFGDFLRSSAHCIRIRTEGSRIKFRGL</sequence>
<organism evidence="1 2">
    <name type="scientific">Geodia barretti</name>
    <name type="common">Barrett's horny sponge</name>
    <dbReference type="NCBI Taxonomy" id="519541"/>
    <lineage>
        <taxon>Eukaryota</taxon>
        <taxon>Metazoa</taxon>
        <taxon>Porifera</taxon>
        <taxon>Demospongiae</taxon>
        <taxon>Heteroscleromorpha</taxon>
        <taxon>Tetractinellida</taxon>
        <taxon>Astrophorina</taxon>
        <taxon>Geodiidae</taxon>
        <taxon>Geodia</taxon>
    </lineage>
</organism>
<keyword evidence="2" id="KW-1185">Reference proteome</keyword>
<gene>
    <name evidence="1" type="ORF">GBAR_LOCUS6687</name>
</gene>
<dbReference type="AlphaFoldDB" id="A0AA35RFM8"/>
<proteinExistence type="predicted"/>
<dbReference type="Proteomes" id="UP001174909">
    <property type="component" value="Unassembled WGS sequence"/>
</dbReference>
<protein>
    <submittedName>
        <fullName evidence="1">Uncharacterized protein</fullName>
    </submittedName>
</protein>